<dbReference type="GO" id="GO:0106004">
    <property type="term" value="P:tRNA (guanine-N7)-methylation"/>
    <property type="evidence" value="ECO:0007669"/>
    <property type="project" value="UniProtKB-UniRule"/>
</dbReference>
<dbReference type="GO" id="GO:0043527">
    <property type="term" value="C:tRNA methyltransferase complex"/>
    <property type="evidence" value="ECO:0007669"/>
    <property type="project" value="TreeGrafter"/>
</dbReference>
<protein>
    <recommendedName>
        <fullName evidence="6">tRNA (guanine-N(7)-)-methyltransferase non-catalytic subunit</fullName>
    </recommendedName>
    <alternativeName>
        <fullName evidence="6">WD repeat-containing protein 4 homolog</fullName>
    </alternativeName>
</protein>
<evidence type="ECO:0000256" key="3">
    <source>
        <dbReference type="ARBA" id="ARBA00022694"/>
    </source>
</evidence>
<dbReference type="PANTHER" id="PTHR16288">
    <property type="entry name" value="WD40 REPEAT PROTEIN 4"/>
    <property type="match status" value="1"/>
</dbReference>
<comment type="similarity">
    <text evidence="6">Belongs to the WD repeat TRM82 family.</text>
</comment>
<keyword evidence="4 6" id="KW-0677">Repeat</keyword>
<dbReference type="HAMAP" id="MF_03056">
    <property type="entry name" value="TRM82"/>
    <property type="match status" value="1"/>
</dbReference>
<name>A0A818LVL5_9BILA</name>
<feature type="region of interest" description="Disordered" evidence="8">
    <location>
        <begin position="441"/>
        <end position="464"/>
    </location>
</feature>
<dbReference type="InterPro" id="IPR028884">
    <property type="entry name" value="Trm82"/>
</dbReference>
<evidence type="ECO:0000256" key="2">
    <source>
        <dbReference type="ARBA" id="ARBA00022574"/>
    </source>
</evidence>
<keyword evidence="5 6" id="KW-0539">Nucleus</keyword>
<dbReference type="GO" id="GO:0005634">
    <property type="term" value="C:nucleus"/>
    <property type="evidence" value="ECO:0007669"/>
    <property type="project" value="UniProtKB-SubCell"/>
</dbReference>
<gene>
    <name evidence="9" type="ORF">OTI717_LOCUS5517</name>
</gene>
<proteinExistence type="inferred from homology"/>
<dbReference type="InterPro" id="IPR001680">
    <property type="entry name" value="WD40_rpt"/>
</dbReference>
<dbReference type="PROSITE" id="PS50082">
    <property type="entry name" value="WD_REPEATS_2"/>
    <property type="match status" value="1"/>
</dbReference>
<comment type="caution">
    <text evidence="9">The sequence shown here is derived from an EMBL/GenBank/DDBJ whole genome shotgun (WGS) entry which is preliminary data.</text>
</comment>
<dbReference type="InterPro" id="IPR015943">
    <property type="entry name" value="WD40/YVTN_repeat-like_dom_sf"/>
</dbReference>
<comment type="subunit">
    <text evidence="6">Forms a heterodimer with the catalytic subunit.</text>
</comment>
<dbReference type="Proteomes" id="UP000663823">
    <property type="component" value="Unassembled WGS sequence"/>
</dbReference>
<evidence type="ECO:0000313" key="9">
    <source>
        <dbReference type="EMBL" id="CAF3575199.1"/>
    </source>
</evidence>
<accession>A0A818LVL5</accession>
<comment type="pathway">
    <text evidence="6">tRNA modification; N(7)-methylguanine-tRNA biosynthesis.</text>
</comment>
<feature type="repeat" description="WD" evidence="7">
    <location>
        <begin position="214"/>
        <end position="246"/>
    </location>
</feature>
<feature type="region of interest" description="Disordered" evidence="8">
    <location>
        <begin position="51"/>
        <end position="73"/>
    </location>
</feature>
<dbReference type="EMBL" id="CAJOAX010000362">
    <property type="protein sequence ID" value="CAF3575199.1"/>
    <property type="molecule type" value="Genomic_DNA"/>
</dbReference>
<dbReference type="PANTHER" id="PTHR16288:SF0">
    <property type="entry name" value="TRNA (GUANINE-N(7)-)-METHYLTRANSFERASE NON-CATALYTIC SUBUNIT WDR4"/>
    <property type="match status" value="1"/>
</dbReference>
<feature type="compositionally biased region" description="Basic and acidic residues" evidence="8">
    <location>
        <begin position="52"/>
        <end position="64"/>
    </location>
</feature>
<evidence type="ECO:0000256" key="8">
    <source>
        <dbReference type="SAM" id="MobiDB-lite"/>
    </source>
</evidence>
<comment type="subcellular location">
    <subcellularLocation>
        <location evidence="1 6">Nucleus</location>
    </subcellularLocation>
</comment>
<keyword evidence="3 6" id="KW-0819">tRNA processing</keyword>
<dbReference type="InterPro" id="IPR036322">
    <property type="entry name" value="WD40_repeat_dom_sf"/>
</dbReference>
<dbReference type="GO" id="GO:0005829">
    <property type="term" value="C:cytosol"/>
    <property type="evidence" value="ECO:0007669"/>
    <property type="project" value="TreeGrafter"/>
</dbReference>
<sequence length="475" mass="55101">MSELTISSTNWLAISLRNDTAIVFNLNDTQQWQYLKTEINDNQSKETTLTIIDDKQQQQQEKPEVGGGDDDDNINELNRNLIKFTPNGQKLIINGQNKQIFIYIYLNNDDNNNTKIYWQLQRIITIKKRASALDLTNEFLVIADKSGDVYKTDLLIDQNIILTSDDCIMGHLSMLLDTVFVSMNNNQQYILTTDRDEKIRLTHYPNAYNIQGYCLGHTEFVLYVKLIDQNHILSASGDGTLRLWHLPDCLQLNVFETKTFISSSKHLFYGLPSTTSEDNELSLDSSQINYSIWKIDIASCRLINSNMTDIFIALSIYIYRTHSIYLTTLENLEKSTNKQYKLTFNSKYGTIIDYCFSSKEFISTLQCNLYILFDSNILLKINIIPLLSSSYDKNEILENDTTISTIINTNEFNFINNITSNEIIFKQLFKIRGKPGDSSYYKRKNERIEQQEEKRKRKNQVSTQFQEKVAINENV</sequence>
<evidence type="ECO:0000256" key="4">
    <source>
        <dbReference type="ARBA" id="ARBA00022737"/>
    </source>
</evidence>
<dbReference type="SUPFAM" id="SSF50978">
    <property type="entry name" value="WD40 repeat-like"/>
    <property type="match status" value="1"/>
</dbReference>
<evidence type="ECO:0000256" key="5">
    <source>
        <dbReference type="ARBA" id="ARBA00023242"/>
    </source>
</evidence>
<dbReference type="AlphaFoldDB" id="A0A818LVL5"/>
<evidence type="ECO:0000256" key="1">
    <source>
        <dbReference type="ARBA" id="ARBA00004123"/>
    </source>
</evidence>
<evidence type="ECO:0000256" key="7">
    <source>
        <dbReference type="PROSITE-ProRule" id="PRU00221"/>
    </source>
</evidence>
<reference evidence="9" key="1">
    <citation type="submission" date="2021-02" db="EMBL/GenBank/DDBJ databases">
        <authorList>
            <person name="Nowell W R."/>
        </authorList>
    </citation>
    <scope>NUCLEOTIDE SEQUENCE</scope>
</reference>
<organism evidence="9 10">
    <name type="scientific">Rotaria sordida</name>
    <dbReference type="NCBI Taxonomy" id="392033"/>
    <lineage>
        <taxon>Eukaryota</taxon>
        <taxon>Metazoa</taxon>
        <taxon>Spiralia</taxon>
        <taxon>Gnathifera</taxon>
        <taxon>Rotifera</taxon>
        <taxon>Eurotatoria</taxon>
        <taxon>Bdelloidea</taxon>
        <taxon>Philodinida</taxon>
        <taxon>Philodinidae</taxon>
        <taxon>Rotaria</taxon>
    </lineage>
</organism>
<evidence type="ECO:0000256" key="6">
    <source>
        <dbReference type="HAMAP-Rule" id="MF_03056"/>
    </source>
</evidence>
<comment type="function">
    <text evidence="6">Required for the formation of N(7)-methylguanine at position 46 (m7G46) in tRNA. In the complex, it is required to stabilize and induce conformational changes of the catalytic subunit.</text>
</comment>
<evidence type="ECO:0000313" key="10">
    <source>
        <dbReference type="Proteomes" id="UP000663823"/>
    </source>
</evidence>
<dbReference type="Gene3D" id="2.130.10.10">
    <property type="entry name" value="YVTN repeat-like/Quinoprotein amine dehydrogenase"/>
    <property type="match status" value="1"/>
</dbReference>
<dbReference type="UniPathway" id="UPA00989"/>
<keyword evidence="2 6" id="KW-0853">WD repeat</keyword>